<protein>
    <recommendedName>
        <fullName evidence="2">Myb-like domain-containing protein</fullName>
    </recommendedName>
</protein>
<evidence type="ECO:0000313" key="3">
    <source>
        <dbReference type="EMBL" id="KAF6172350.1"/>
    </source>
</evidence>
<evidence type="ECO:0000259" key="2">
    <source>
        <dbReference type="PROSITE" id="PS50090"/>
    </source>
</evidence>
<feature type="domain" description="Myb-like" evidence="2">
    <location>
        <begin position="12"/>
        <end position="85"/>
    </location>
</feature>
<feature type="compositionally biased region" description="Polar residues" evidence="1">
    <location>
        <begin position="219"/>
        <end position="228"/>
    </location>
</feature>
<dbReference type="AlphaFoldDB" id="A0A7J7NZ37"/>
<dbReference type="OrthoDB" id="1843873at2759"/>
<evidence type="ECO:0000313" key="4">
    <source>
        <dbReference type="Proteomes" id="UP000541444"/>
    </source>
</evidence>
<evidence type="ECO:0000256" key="1">
    <source>
        <dbReference type="SAM" id="MobiDB-lite"/>
    </source>
</evidence>
<dbReference type="PANTHER" id="PTHR33492">
    <property type="entry name" value="OSJNBA0043A12.37 PROTEIN-RELATED"/>
    <property type="match status" value="1"/>
</dbReference>
<dbReference type="EMBL" id="JACGCM010000440">
    <property type="protein sequence ID" value="KAF6172350.1"/>
    <property type="molecule type" value="Genomic_DNA"/>
</dbReference>
<name>A0A7J7NZ37_9MAGN</name>
<dbReference type="Gene3D" id="1.10.10.60">
    <property type="entry name" value="Homeodomain-like"/>
    <property type="match status" value="1"/>
</dbReference>
<dbReference type="PROSITE" id="PS50090">
    <property type="entry name" value="MYB_LIKE"/>
    <property type="match status" value="1"/>
</dbReference>
<dbReference type="InterPro" id="IPR044822">
    <property type="entry name" value="Myb_DNA-bind_4"/>
</dbReference>
<sequence>MSNQGASSSNMLRDYSKGNWTIQETMILIGAKKFEEERRMKRSSGPSGDNIKPAELRWKRVEDYCWSNGCLRSQNQCNDKWDNLMRDYKKIRDYERRLIGENNGDGVDQGISYWRLEKLDRKNRDLPSNMLPQIYEALVDVVERRDIVHKISGGVSSSIMGILVPHHTSIPTPPLPLPLPLPPQAPAPSTLEMCDSSDSDQSNSSAKRRKRGDHGKGKTSSQPSNDVSCAISESATTIAKALQSCDEQEERRHREIMSLQERKLKIMESKIGSDREAFSGIVDSINNLSNSIFALVSYKNPIAPK</sequence>
<dbReference type="Proteomes" id="UP000541444">
    <property type="component" value="Unassembled WGS sequence"/>
</dbReference>
<organism evidence="3 4">
    <name type="scientific">Kingdonia uniflora</name>
    <dbReference type="NCBI Taxonomy" id="39325"/>
    <lineage>
        <taxon>Eukaryota</taxon>
        <taxon>Viridiplantae</taxon>
        <taxon>Streptophyta</taxon>
        <taxon>Embryophyta</taxon>
        <taxon>Tracheophyta</taxon>
        <taxon>Spermatophyta</taxon>
        <taxon>Magnoliopsida</taxon>
        <taxon>Ranunculales</taxon>
        <taxon>Circaeasteraceae</taxon>
        <taxon>Kingdonia</taxon>
    </lineage>
</organism>
<comment type="caution">
    <text evidence="3">The sequence shown here is derived from an EMBL/GenBank/DDBJ whole genome shotgun (WGS) entry which is preliminary data.</text>
</comment>
<dbReference type="InterPro" id="IPR001005">
    <property type="entry name" value="SANT/Myb"/>
</dbReference>
<reference evidence="3 4" key="1">
    <citation type="journal article" date="2020" name="IScience">
        <title>Genome Sequencing of the Endangered Kingdonia uniflora (Circaeasteraceae, Ranunculales) Reveals Potential Mechanisms of Evolutionary Specialization.</title>
        <authorList>
            <person name="Sun Y."/>
            <person name="Deng T."/>
            <person name="Zhang A."/>
            <person name="Moore M.J."/>
            <person name="Landis J.B."/>
            <person name="Lin N."/>
            <person name="Zhang H."/>
            <person name="Zhang X."/>
            <person name="Huang J."/>
            <person name="Zhang X."/>
            <person name="Sun H."/>
            <person name="Wang H."/>
        </authorList>
    </citation>
    <scope>NUCLEOTIDE SEQUENCE [LARGE SCALE GENOMIC DNA]</scope>
    <source>
        <strain evidence="3">TB1705</strain>
        <tissue evidence="3">Leaf</tissue>
    </source>
</reference>
<feature type="region of interest" description="Disordered" evidence="1">
    <location>
        <begin position="174"/>
        <end position="228"/>
    </location>
</feature>
<gene>
    <name evidence="3" type="ORF">GIB67_024972</name>
</gene>
<dbReference type="Pfam" id="PF13837">
    <property type="entry name" value="Myb_DNA-bind_4"/>
    <property type="match status" value="1"/>
</dbReference>
<keyword evidence="4" id="KW-1185">Reference proteome</keyword>
<dbReference type="PANTHER" id="PTHR33492:SF12">
    <property type="entry name" value="HOMEODOMAIN-LIKE SUPERFAMILY PROTEIN-RELATED"/>
    <property type="match status" value="1"/>
</dbReference>
<accession>A0A7J7NZ37</accession>
<proteinExistence type="predicted"/>
<feature type="compositionally biased region" description="Pro residues" evidence="1">
    <location>
        <begin position="174"/>
        <end position="186"/>
    </location>
</feature>